<feature type="binding site" evidence="4">
    <location>
        <position position="27"/>
    </location>
    <ligand>
        <name>Mg(2+)</name>
        <dbReference type="ChEBI" id="CHEBI:18420"/>
    </ligand>
</feature>
<dbReference type="Gene3D" id="3.40.50.300">
    <property type="entry name" value="P-loop containing nucleotide triphosphate hydrolases"/>
    <property type="match status" value="1"/>
</dbReference>
<dbReference type="GO" id="GO:0005525">
    <property type="term" value="F:GTP binding"/>
    <property type="evidence" value="ECO:0007669"/>
    <property type="project" value="UniProtKB-KW"/>
</dbReference>
<dbReference type="EMBL" id="GL698497">
    <property type="protein sequence ID" value="EFY89617.1"/>
    <property type="molecule type" value="Genomic_DNA"/>
</dbReference>
<feature type="binding site" evidence="4">
    <location>
        <position position="45"/>
    </location>
    <ligand>
        <name>Mg(2+)</name>
        <dbReference type="ChEBI" id="CHEBI:18420"/>
    </ligand>
</feature>
<dbReference type="InterPro" id="IPR006689">
    <property type="entry name" value="Small_GTPase_ARF/SAR"/>
</dbReference>
<protein>
    <submittedName>
        <fullName evidence="5">ADP-ribosylation factor, arf, putative</fullName>
    </submittedName>
</protein>
<evidence type="ECO:0000256" key="4">
    <source>
        <dbReference type="PIRSR" id="PIRSR606689-2"/>
    </source>
</evidence>
<dbReference type="GO" id="GO:0046872">
    <property type="term" value="F:metal ion binding"/>
    <property type="evidence" value="ECO:0007669"/>
    <property type="project" value="UniProtKB-KW"/>
</dbReference>
<keyword evidence="4" id="KW-0479">Metal-binding</keyword>
<organism evidence="6">
    <name type="scientific">Metarhizium acridum (strain CQMa 102)</name>
    <dbReference type="NCBI Taxonomy" id="655827"/>
    <lineage>
        <taxon>Eukaryota</taxon>
        <taxon>Fungi</taxon>
        <taxon>Dikarya</taxon>
        <taxon>Ascomycota</taxon>
        <taxon>Pezizomycotina</taxon>
        <taxon>Sordariomycetes</taxon>
        <taxon>Hypocreomycetidae</taxon>
        <taxon>Hypocreales</taxon>
        <taxon>Clavicipitaceae</taxon>
        <taxon>Metarhizium</taxon>
    </lineage>
</organism>
<dbReference type="AlphaFoldDB" id="E9E322"/>
<evidence type="ECO:0000256" key="1">
    <source>
        <dbReference type="ARBA" id="ARBA00022741"/>
    </source>
</evidence>
<dbReference type="SMART" id="SM00177">
    <property type="entry name" value="ARF"/>
    <property type="match status" value="1"/>
</dbReference>
<keyword evidence="6" id="KW-1185">Reference proteome</keyword>
<evidence type="ECO:0000313" key="6">
    <source>
        <dbReference type="Proteomes" id="UP000002499"/>
    </source>
</evidence>
<dbReference type="InterPro" id="IPR024156">
    <property type="entry name" value="Small_GTPase_ARF"/>
</dbReference>
<keyword evidence="1 3" id="KW-0547">Nucleotide-binding</keyword>
<keyword evidence="4" id="KW-0460">Magnesium</keyword>
<evidence type="ECO:0000256" key="3">
    <source>
        <dbReference type="PIRSR" id="PIRSR606689-1"/>
    </source>
</evidence>
<dbReference type="Gene3D" id="3.40.50.620">
    <property type="entry name" value="HUPs"/>
    <property type="match status" value="1"/>
</dbReference>
<dbReference type="PANTHER" id="PTHR11711">
    <property type="entry name" value="ADP RIBOSYLATION FACTOR-RELATED"/>
    <property type="match status" value="1"/>
</dbReference>
<dbReference type="Proteomes" id="UP000002499">
    <property type="component" value="Unassembled WGS sequence"/>
</dbReference>
<proteinExistence type="predicted"/>
<dbReference type="InterPro" id="IPR014729">
    <property type="entry name" value="Rossmann-like_a/b/a_fold"/>
</dbReference>
<dbReference type="PROSITE" id="PS51417">
    <property type="entry name" value="ARF"/>
    <property type="match status" value="1"/>
</dbReference>
<evidence type="ECO:0000256" key="2">
    <source>
        <dbReference type="ARBA" id="ARBA00023134"/>
    </source>
</evidence>
<feature type="binding site" evidence="3">
    <location>
        <begin position="20"/>
        <end position="27"/>
    </location>
    <ligand>
        <name>GTP</name>
        <dbReference type="ChEBI" id="CHEBI:37565"/>
    </ligand>
</feature>
<dbReference type="GO" id="GO:0003924">
    <property type="term" value="F:GTPase activity"/>
    <property type="evidence" value="ECO:0007669"/>
    <property type="project" value="InterPro"/>
</dbReference>
<dbReference type="OrthoDB" id="427186at2759"/>
<dbReference type="HOGENOM" id="CLU_014089_0_0_1"/>
<dbReference type="STRING" id="655827.E9E322"/>
<dbReference type="InterPro" id="IPR027417">
    <property type="entry name" value="P-loop_NTPase"/>
</dbReference>
<accession>E9E322</accession>
<evidence type="ECO:0000313" key="5">
    <source>
        <dbReference type="EMBL" id="EFY89617.1"/>
    </source>
</evidence>
<dbReference type="Pfam" id="PF00025">
    <property type="entry name" value="Arf"/>
    <property type="match status" value="1"/>
</dbReference>
<keyword evidence="2 3" id="KW-0342">GTP-binding</keyword>
<dbReference type="InParanoid" id="E9E322"/>
<reference evidence="5 6" key="1">
    <citation type="journal article" date="2011" name="PLoS Genet.">
        <title>Genome sequencing and comparative transcriptomics of the model entomopathogenic fungi Metarhizium anisopliae and M. acridum.</title>
        <authorList>
            <person name="Gao Q."/>
            <person name="Jin K."/>
            <person name="Ying S.H."/>
            <person name="Zhang Y."/>
            <person name="Xiao G."/>
            <person name="Shang Y."/>
            <person name="Duan Z."/>
            <person name="Hu X."/>
            <person name="Xie X.Q."/>
            <person name="Zhou G."/>
            <person name="Peng G."/>
            <person name="Luo Z."/>
            <person name="Huang W."/>
            <person name="Wang B."/>
            <person name="Fang W."/>
            <person name="Wang S."/>
            <person name="Zhong Y."/>
            <person name="Ma L.J."/>
            <person name="St Leger R.J."/>
            <person name="Zhao G.P."/>
            <person name="Pei Y."/>
            <person name="Feng M.G."/>
            <person name="Xia Y."/>
            <person name="Wang C."/>
        </authorList>
    </citation>
    <scope>NUCLEOTIDE SEQUENCE [LARGE SCALE GENOMIC DNA]</scope>
    <source>
        <strain evidence="5 6">CQMa 102</strain>
    </source>
</reference>
<dbReference type="eggNOG" id="KOG0070">
    <property type="taxonomic scope" value="Eukaryota"/>
</dbReference>
<gene>
    <name evidence="5" type="ORF">MAC_04270</name>
</gene>
<name>E9E322_METAQ</name>
<sequence length="814" mass="90401">MKLASWLFGKNPEYRGLMMGFDAAGKTTILYQLKQPNEKITTIPTIGLNVETVESTKGHKFTLWDVGAETIRRGRPRGQSLLNELDNKHGKKNLWVILNKQDLLPPHERDEAVKQIRTKLERGLSRSVESGRVRIFGPPGFNAFEHGHAAALLDEVADAIQADKSPILMEKHDRPVSSHVGETELKERINEIARRNTASADGFWQGFLNADLPVWDHYNHLRAGYFVLLEGTACGNTVMKCADMFVDHDMLRSKRPERFRNTTHRTMTVFWLFQLQVATIRYAHFKRLIGLTSRAATPPTATIRYAHFKRLIGLTSREDFPQILLHTPELMDAGLWKVHYSKDLMFTANARANWVLPDKSLLSSTAQPVQHESSPRDVSQADSDHLIRFALTVIQSTSGTRLRRGAVIKQALNALQTSIIQKRASMSNIGPYSETQAYCWIQHVHAALVSLQPPPGDGLNRTTGWHGSMGSLTLTAFEPLLDISGDEWKRHYSQPLWDSMQARIGFVNPDRMPLPGLISIPPQSSKSRVKLRTVPKAGLGIATTPRMPPPESLAVMVAAVCDAAALSDTDSVDGVVKSHPGLIVFLYDTLVANLGSRAGPDDKLMATLKRRIHLVKAINEALQVSGPSAEGLTSYESLPLIYYSEMILDSSEAKEVFMAPDRRPFPSTMYGGITARQFINLNTSIYVNSKDVTRTKRKAGTPNQQKRGAVNMTNSTQMQMPIRPADAIFCLCSFDTRVAQRAAQLYLDGLAPILIFSGDSGKLTEGRFAKTEAETFADIARGMGVPDDKIAVERLVRAGYDNHLPRGFVVNGPN</sequence>
<dbReference type="SUPFAM" id="SSF52540">
    <property type="entry name" value="P-loop containing nucleoside triphosphate hydrolases"/>
    <property type="match status" value="1"/>
</dbReference>